<dbReference type="GO" id="GO:0032259">
    <property type="term" value="P:methylation"/>
    <property type="evidence" value="ECO:0007669"/>
    <property type="project" value="UniProtKB-KW"/>
</dbReference>
<proteinExistence type="predicted"/>
<dbReference type="KEGG" id="fbm:MQE35_00850"/>
<evidence type="ECO:0000259" key="1">
    <source>
        <dbReference type="Pfam" id="PF13847"/>
    </source>
</evidence>
<dbReference type="RefSeq" id="WP_255843644.1">
    <property type="nucleotide sequence ID" value="NZ_CP094358.1"/>
</dbReference>
<dbReference type="InterPro" id="IPR050447">
    <property type="entry name" value="Erg6_SMT_methyltransf"/>
</dbReference>
<gene>
    <name evidence="2" type="ORF">MQE35_00850</name>
</gene>
<dbReference type="Proteomes" id="UP000831290">
    <property type="component" value="Chromosome"/>
</dbReference>
<evidence type="ECO:0000313" key="2">
    <source>
        <dbReference type="EMBL" id="UOB17860.1"/>
    </source>
</evidence>
<dbReference type="InterPro" id="IPR025714">
    <property type="entry name" value="Methyltranfer_dom"/>
</dbReference>
<name>A0A9E7CZT9_9FLAO</name>
<accession>A0A9E7CZT9</accession>
<organism evidence="2 3">
    <name type="scientific">Abyssalbus ytuae</name>
    <dbReference type="NCBI Taxonomy" id="2926907"/>
    <lineage>
        <taxon>Bacteria</taxon>
        <taxon>Pseudomonadati</taxon>
        <taxon>Bacteroidota</taxon>
        <taxon>Flavobacteriia</taxon>
        <taxon>Flavobacteriales</taxon>
        <taxon>Flavobacteriaceae</taxon>
        <taxon>Abyssalbus</taxon>
    </lineage>
</organism>
<keyword evidence="2" id="KW-0489">Methyltransferase</keyword>
<dbReference type="SUPFAM" id="SSF53335">
    <property type="entry name" value="S-adenosyl-L-methionine-dependent methyltransferases"/>
    <property type="match status" value="1"/>
</dbReference>
<keyword evidence="2" id="KW-0808">Transferase</keyword>
<reference evidence="2" key="1">
    <citation type="submission" date="2022-03" db="EMBL/GenBank/DDBJ databases">
        <title>Description of Abyssus ytuae gen. nov., sp. nov., a novel member of the family Flavobacteriaceae isolated from the sediment of Mariana Trench.</title>
        <authorList>
            <person name="Zhang J."/>
            <person name="Xu X."/>
        </authorList>
    </citation>
    <scope>NUCLEOTIDE SEQUENCE</scope>
    <source>
        <strain evidence="2">MT3330</strain>
    </source>
</reference>
<dbReference type="PANTHER" id="PTHR44068:SF11">
    <property type="entry name" value="GERANYL DIPHOSPHATE 2-C-METHYLTRANSFERASE"/>
    <property type="match status" value="1"/>
</dbReference>
<keyword evidence="3" id="KW-1185">Reference proteome</keyword>
<dbReference type="PANTHER" id="PTHR44068">
    <property type="entry name" value="ZGC:194242"/>
    <property type="match status" value="1"/>
</dbReference>
<feature type="domain" description="Methyltransferase" evidence="1">
    <location>
        <begin position="64"/>
        <end position="171"/>
    </location>
</feature>
<dbReference type="Pfam" id="PF13847">
    <property type="entry name" value="Methyltransf_31"/>
    <property type="match status" value="1"/>
</dbReference>
<dbReference type="GO" id="GO:0008757">
    <property type="term" value="F:S-adenosylmethionine-dependent methyltransferase activity"/>
    <property type="evidence" value="ECO:0007669"/>
    <property type="project" value="InterPro"/>
</dbReference>
<dbReference type="EMBL" id="CP094358">
    <property type="protein sequence ID" value="UOB17860.1"/>
    <property type="molecule type" value="Genomic_DNA"/>
</dbReference>
<dbReference type="AlphaFoldDB" id="A0A9E7CZT9"/>
<evidence type="ECO:0000313" key="3">
    <source>
        <dbReference type="Proteomes" id="UP000831290"/>
    </source>
</evidence>
<sequence length="276" mass="31467">MENLDQNIERHYLKEGLLEDIINRLKDQNISINNVRRSDISGVDEFHVRGAAVSRELAQMINLKGLKVLDVGCGLGGACRMLADEFNCDVTGLDLSNEYIRTAKGLSKLVRLENKTRFIRGNAVNLPFENSTFDVVWTQHVQMNIPDKTKFYTEICRVLNPDGYFLYYDIFKNNNKEINYPMPWANTEDLSFLAHPGNIQTLLTQVGLQKVSSSDQTREGIIFFENLMNKLKTSDPPKIGLNILMGETTRQKLNNLLIHLKKDILTLEAAIYKKAN</sequence>
<dbReference type="InterPro" id="IPR029063">
    <property type="entry name" value="SAM-dependent_MTases_sf"/>
</dbReference>
<dbReference type="CDD" id="cd02440">
    <property type="entry name" value="AdoMet_MTases"/>
    <property type="match status" value="1"/>
</dbReference>
<protein>
    <submittedName>
        <fullName evidence="2">Class I SAM-dependent methyltransferase</fullName>
    </submittedName>
</protein>
<dbReference type="Gene3D" id="3.40.50.150">
    <property type="entry name" value="Vaccinia Virus protein VP39"/>
    <property type="match status" value="1"/>
</dbReference>